<dbReference type="EMBL" id="RKMK01000055">
    <property type="protein sequence ID" value="RXG85703.1"/>
    <property type="molecule type" value="Genomic_DNA"/>
</dbReference>
<dbReference type="Pfam" id="PF05717">
    <property type="entry name" value="TnpB_IS66"/>
    <property type="match status" value="1"/>
</dbReference>
<protein>
    <submittedName>
        <fullName evidence="1">Transposase</fullName>
    </submittedName>
</protein>
<dbReference type="Proteomes" id="UP000290174">
    <property type="component" value="Unassembled WGS sequence"/>
</dbReference>
<dbReference type="NCBIfam" id="NF033819">
    <property type="entry name" value="IS66_TnpB"/>
    <property type="match status" value="1"/>
</dbReference>
<organism evidence="1 2">
    <name type="scientific">Bradyrhizobium zhanjiangense</name>
    <dbReference type="NCBI Taxonomy" id="1325107"/>
    <lineage>
        <taxon>Bacteria</taxon>
        <taxon>Pseudomonadati</taxon>
        <taxon>Pseudomonadota</taxon>
        <taxon>Alphaproteobacteria</taxon>
        <taxon>Hyphomicrobiales</taxon>
        <taxon>Nitrobacteraceae</taxon>
        <taxon>Bradyrhizobium</taxon>
    </lineage>
</organism>
<dbReference type="AlphaFoldDB" id="A0A4Q0Q9K9"/>
<proteinExistence type="predicted"/>
<dbReference type="PANTHER" id="PTHR36455">
    <property type="match status" value="1"/>
</dbReference>
<comment type="caution">
    <text evidence="1">The sequence shown here is derived from an EMBL/GenBank/DDBJ whole genome shotgun (WGS) entry which is preliminary data.</text>
</comment>
<dbReference type="RefSeq" id="WP_128956991.1">
    <property type="nucleotide sequence ID" value="NZ_RKMK01000055.1"/>
</dbReference>
<dbReference type="InterPro" id="IPR008878">
    <property type="entry name" value="Transposase_IS66_Orf2"/>
</dbReference>
<sequence length="117" mass="12992">MIAVPAGVKVHLALGHTDMRKGLDGLATLIQEHLKKDPFSGHLFVFRGKNASLLKILFWDGTGLCLFTKRIDRATFMWPRAAEPGGTVTLTPAQLAMLIEGIDWRAPERFWRPLLAG</sequence>
<evidence type="ECO:0000313" key="1">
    <source>
        <dbReference type="EMBL" id="RXG85703.1"/>
    </source>
</evidence>
<dbReference type="PANTHER" id="PTHR36455:SF1">
    <property type="entry name" value="BLR8292 PROTEIN"/>
    <property type="match status" value="1"/>
</dbReference>
<name>A0A4Q0Q9K9_9BRAD</name>
<gene>
    <name evidence="1" type="ORF">EAS61_35605</name>
</gene>
<evidence type="ECO:0000313" key="2">
    <source>
        <dbReference type="Proteomes" id="UP000290174"/>
    </source>
</evidence>
<accession>A0A4Q0Q9K9</accession>
<reference evidence="1 2" key="1">
    <citation type="submission" date="2018-11" db="EMBL/GenBank/DDBJ databases">
        <title>Bradyrhizobium sp. nov., isolated from effective nodules of peanut in China.</title>
        <authorList>
            <person name="Li Y."/>
        </authorList>
    </citation>
    <scope>NUCLEOTIDE SEQUENCE [LARGE SCALE GENOMIC DNA]</scope>
    <source>
        <strain evidence="1 2">CCBAU 51770</strain>
    </source>
</reference>